<keyword evidence="2" id="KW-0433">Leucine-rich repeat</keyword>
<dbReference type="GO" id="GO:0006952">
    <property type="term" value="P:defense response"/>
    <property type="evidence" value="ECO:0007669"/>
    <property type="project" value="UniProtKB-KW"/>
</dbReference>
<evidence type="ECO:0000256" key="5">
    <source>
        <dbReference type="ARBA" id="ARBA00022821"/>
    </source>
</evidence>
<dbReference type="InterPro" id="IPR041118">
    <property type="entry name" value="Rx_N"/>
</dbReference>
<sequence>MVAVGELLVSAVVKVAIDKLFSAMGKQASSVWNISKHLEDMKVTLETLGAVLQDAEMRSIKEKEVRLWLKRLKAATYDISDMLDDFEASTEATGKHSAMLAF</sequence>
<organism evidence="7 8">
    <name type="scientific">Eleusine coracana subsp. coracana</name>
    <dbReference type="NCBI Taxonomy" id="191504"/>
    <lineage>
        <taxon>Eukaryota</taxon>
        <taxon>Viridiplantae</taxon>
        <taxon>Streptophyta</taxon>
        <taxon>Embryophyta</taxon>
        <taxon>Tracheophyta</taxon>
        <taxon>Spermatophyta</taxon>
        <taxon>Magnoliopsida</taxon>
        <taxon>Liliopsida</taxon>
        <taxon>Poales</taxon>
        <taxon>Poaceae</taxon>
        <taxon>PACMAD clade</taxon>
        <taxon>Chloridoideae</taxon>
        <taxon>Cynodonteae</taxon>
        <taxon>Eleusininae</taxon>
        <taxon>Eleusine</taxon>
    </lineage>
</organism>
<evidence type="ECO:0000313" key="7">
    <source>
        <dbReference type="EMBL" id="GJN03568.1"/>
    </source>
</evidence>
<gene>
    <name evidence="7" type="primary">ga21024</name>
    <name evidence="7" type="ORF">PR202_ga21024</name>
</gene>
<keyword evidence="4" id="KW-0547">Nucleotide-binding</keyword>
<dbReference type="GO" id="GO:0000166">
    <property type="term" value="F:nucleotide binding"/>
    <property type="evidence" value="ECO:0007669"/>
    <property type="project" value="UniProtKB-KW"/>
</dbReference>
<dbReference type="Proteomes" id="UP001054889">
    <property type="component" value="Unassembled WGS sequence"/>
</dbReference>
<keyword evidence="8" id="KW-1185">Reference proteome</keyword>
<comment type="caution">
    <text evidence="7">The sequence shown here is derived from an EMBL/GenBank/DDBJ whole genome shotgun (WGS) entry which is preliminary data.</text>
</comment>
<keyword evidence="5" id="KW-0611">Plant defense</keyword>
<proteinExistence type="inferred from homology"/>
<reference evidence="7" key="1">
    <citation type="journal article" date="2018" name="DNA Res.">
        <title>Multiple hybrid de novo genome assembly of finger millet, an orphan allotetraploid crop.</title>
        <authorList>
            <person name="Hatakeyama M."/>
            <person name="Aluri S."/>
            <person name="Balachadran M.T."/>
            <person name="Sivarajan S.R."/>
            <person name="Patrignani A."/>
            <person name="Gruter S."/>
            <person name="Poveda L."/>
            <person name="Shimizu-Inatsugi R."/>
            <person name="Baeten J."/>
            <person name="Francoijs K.J."/>
            <person name="Nataraja K.N."/>
            <person name="Reddy Y.A.N."/>
            <person name="Phadnis S."/>
            <person name="Ravikumar R.L."/>
            <person name="Schlapbach R."/>
            <person name="Sreeman S.M."/>
            <person name="Shimizu K.K."/>
        </authorList>
    </citation>
    <scope>NUCLEOTIDE SEQUENCE</scope>
</reference>
<keyword evidence="3" id="KW-0677">Repeat</keyword>
<comment type="similarity">
    <text evidence="1">Belongs to the disease resistance NB-LRR family.</text>
</comment>
<evidence type="ECO:0000256" key="2">
    <source>
        <dbReference type="ARBA" id="ARBA00022614"/>
    </source>
</evidence>
<evidence type="ECO:0000256" key="1">
    <source>
        <dbReference type="ARBA" id="ARBA00008894"/>
    </source>
</evidence>
<reference evidence="7" key="2">
    <citation type="submission" date="2021-12" db="EMBL/GenBank/DDBJ databases">
        <title>Resequencing data analysis of finger millet.</title>
        <authorList>
            <person name="Hatakeyama M."/>
            <person name="Aluri S."/>
            <person name="Balachadran M.T."/>
            <person name="Sivarajan S.R."/>
            <person name="Poveda L."/>
            <person name="Shimizu-Inatsugi R."/>
            <person name="Schlapbach R."/>
            <person name="Sreeman S.M."/>
            <person name="Shimizu K.K."/>
        </authorList>
    </citation>
    <scope>NUCLEOTIDE SEQUENCE</scope>
</reference>
<dbReference type="AlphaFoldDB" id="A0AAV5CY45"/>
<evidence type="ECO:0000256" key="3">
    <source>
        <dbReference type="ARBA" id="ARBA00022737"/>
    </source>
</evidence>
<evidence type="ECO:0000259" key="6">
    <source>
        <dbReference type="Pfam" id="PF18052"/>
    </source>
</evidence>
<evidence type="ECO:0000313" key="8">
    <source>
        <dbReference type="Proteomes" id="UP001054889"/>
    </source>
</evidence>
<accession>A0AAV5CY45</accession>
<dbReference type="Pfam" id="PF18052">
    <property type="entry name" value="Rx_N"/>
    <property type="match status" value="1"/>
</dbReference>
<dbReference type="EMBL" id="BQKI01000010">
    <property type="protein sequence ID" value="GJN03568.1"/>
    <property type="molecule type" value="Genomic_DNA"/>
</dbReference>
<protein>
    <recommendedName>
        <fullName evidence="6">Disease resistance N-terminal domain-containing protein</fullName>
    </recommendedName>
</protein>
<name>A0AAV5CY45_ELECO</name>
<feature type="domain" description="Disease resistance N-terminal" evidence="6">
    <location>
        <begin position="12"/>
        <end position="92"/>
    </location>
</feature>
<dbReference type="Gene3D" id="1.20.5.4130">
    <property type="match status" value="1"/>
</dbReference>
<evidence type="ECO:0000256" key="4">
    <source>
        <dbReference type="ARBA" id="ARBA00022741"/>
    </source>
</evidence>